<dbReference type="InterPro" id="IPR051476">
    <property type="entry name" value="Bac_ResReg_Asp_Phosphatase"/>
</dbReference>
<dbReference type="SUPFAM" id="SSF48452">
    <property type="entry name" value="TPR-like"/>
    <property type="match status" value="1"/>
</dbReference>
<dbReference type="GO" id="GO:0005929">
    <property type="term" value="C:cilium"/>
    <property type="evidence" value="ECO:0007669"/>
    <property type="project" value="TreeGrafter"/>
</dbReference>
<evidence type="ECO:0000256" key="6">
    <source>
        <dbReference type="ARBA" id="ARBA00044739"/>
    </source>
</evidence>
<gene>
    <name evidence="9" type="ORF">OKA104_LOCUS17692</name>
    <name evidence="8" type="ORF">VCS650_LOCUS14571</name>
</gene>
<evidence type="ECO:0000256" key="5">
    <source>
        <dbReference type="ARBA" id="ARBA00040665"/>
    </source>
</evidence>
<feature type="region of interest" description="Disordered" evidence="7">
    <location>
        <begin position="1"/>
        <end position="20"/>
    </location>
</feature>
<accession>A0A814GLB8</accession>
<proteinExistence type="predicted"/>
<evidence type="ECO:0000256" key="2">
    <source>
        <dbReference type="ARBA" id="ARBA00022490"/>
    </source>
</evidence>
<dbReference type="PANTHER" id="PTHR46630:SF1">
    <property type="entry name" value="TETRATRICOPEPTIDE REPEAT PROTEIN 29"/>
    <property type="match status" value="1"/>
</dbReference>
<dbReference type="PANTHER" id="PTHR46630">
    <property type="entry name" value="TETRATRICOPEPTIDE REPEAT PROTEIN 29"/>
    <property type="match status" value="1"/>
</dbReference>
<organism evidence="8 10">
    <name type="scientific">Adineta steineri</name>
    <dbReference type="NCBI Taxonomy" id="433720"/>
    <lineage>
        <taxon>Eukaryota</taxon>
        <taxon>Metazoa</taxon>
        <taxon>Spiralia</taxon>
        <taxon>Gnathifera</taxon>
        <taxon>Rotifera</taxon>
        <taxon>Eurotatoria</taxon>
        <taxon>Bdelloidea</taxon>
        <taxon>Adinetida</taxon>
        <taxon>Adinetidae</taxon>
        <taxon>Adineta</taxon>
    </lineage>
</organism>
<evidence type="ECO:0000256" key="1">
    <source>
        <dbReference type="ARBA" id="ARBA00004496"/>
    </source>
</evidence>
<dbReference type="EMBL" id="CAJOAY010001065">
    <property type="protein sequence ID" value="CAF3787297.1"/>
    <property type="molecule type" value="Genomic_DNA"/>
</dbReference>
<evidence type="ECO:0000313" key="8">
    <source>
        <dbReference type="EMBL" id="CAF0998031.1"/>
    </source>
</evidence>
<dbReference type="Gene3D" id="1.25.40.10">
    <property type="entry name" value="Tetratricopeptide repeat domain"/>
    <property type="match status" value="1"/>
</dbReference>
<evidence type="ECO:0000256" key="4">
    <source>
        <dbReference type="ARBA" id="ARBA00022803"/>
    </source>
</evidence>
<dbReference type="AlphaFoldDB" id="A0A814GLB8"/>
<keyword evidence="3" id="KW-0677">Repeat</keyword>
<evidence type="ECO:0000313" key="10">
    <source>
        <dbReference type="Proteomes" id="UP000663891"/>
    </source>
</evidence>
<dbReference type="Proteomes" id="UP000663891">
    <property type="component" value="Unassembled WGS sequence"/>
</dbReference>
<dbReference type="Proteomes" id="UP000663881">
    <property type="component" value="Unassembled WGS sequence"/>
</dbReference>
<name>A0A814GLB8_9BILA</name>
<dbReference type="GO" id="GO:0005737">
    <property type="term" value="C:cytoplasm"/>
    <property type="evidence" value="ECO:0007669"/>
    <property type="project" value="UniProtKB-SubCell"/>
</dbReference>
<dbReference type="OrthoDB" id="626167at2759"/>
<comment type="caution">
    <text evidence="8">The sequence shown here is derived from an EMBL/GenBank/DDBJ whole genome shotgun (WGS) entry which is preliminary data.</text>
</comment>
<evidence type="ECO:0000313" key="9">
    <source>
        <dbReference type="EMBL" id="CAF3787297.1"/>
    </source>
</evidence>
<keyword evidence="4" id="KW-0802">TPR repeat</keyword>
<comment type="function">
    <text evidence="6">Axonemal protein which is implicated in axonemal and/or peri-axonemal structure assembly and regulates flagellum assembly and beating and therefore sperm motility.</text>
</comment>
<dbReference type="InterPro" id="IPR011990">
    <property type="entry name" value="TPR-like_helical_dom_sf"/>
</dbReference>
<dbReference type="EMBL" id="CAJNON010000122">
    <property type="protein sequence ID" value="CAF0998031.1"/>
    <property type="molecule type" value="Genomic_DNA"/>
</dbReference>
<keyword evidence="2" id="KW-0963">Cytoplasm</keyword>
<reference evidence="8" key="1">
    <citation type="submission" date="2021-02" db="EMBL/GenBank/DDBJ databases">
        <authorList>
            <person name="Nowell W R."/>
        </authorList>
    </citation>
    <scope>NUCLEOTIDE SEQUENCE</scope>
</reference>
<evidence type="ECO:0000256" key="3">
    <source>
        <dbReference type="ARBA" id="ARBA00022737"/>
    </source>
</evidence>
<comment type="subcellular location">
    <subcellularLocation>
        <location evidence="1">Cytoplasm</location>
    </subcellularLocation>
</comment>
<sequence>MAQTSISRTKSKAKTTGKKEQSEFYRNVILPSKTYKVGSLVERKDVALTYKKQPSLGKVDIEKHRNSLQREISIDMLRQGYHQSFRELSTLLAWQKEDRERLATEHPLYRRPLLDEEPDKLRFLCVYLNKAEEVERKCHYSNMFKSYLEVASFFIKSDDYWLSDFFHKKCLSLTETYSQLDSELSSQAYFHVGLSYERQGYLGDLLKALEYFEKYREFGGNYYEGRINANHQLVRIYTKLAERQSNTDALKYITKAYEASIQTDDKKVESSISYKLGLIYLEHNDIDSALKYLEQYYNYCERENDHEGFGQASEALAICYQRKSNVEKSTKYLTKYLQKVSTNANDKQYVKACSALGLIDAALGNYDSARKYSKKAYSISLNKKYPDLDRYRVLYGIADGLKLQSFFKDRIDEMNTHALLEWKLTRFENYLIKSKP</sequence>
<dbReference type="GO" id="GO:0003341">
    <property type="term" value="P:cilium movement"/>
    <property type="evidence" value="ECO:0007669"/>
    <property type="project" value="TreeGrafter"/>
</dbReference>
<evidence type="ECO:0000256" key="7">
    <source>
        <dbReference type="SAM" id="MobiDB-lite"/>
    </source>
</evidence>
<protein>
    <recommendedName>
        <fullName evidence="5">Tetratricopeptide repeat protein 29</fullName>
    </recommendedName>
</protein>